<organism evidence="7 8">
    <name type="scientific">Flaviramulus multivorans</name>
    <dbReference type="NCBI Taxonomy" id="1304750"/>
    <lineage>
        <taxon>Bacteria</taxon>
        <taxon>Pseudomonadati</taxon>
        <taxon>Bacteroidota</taxon>
        <taxon>Flavobacteriia</taxon>
        <taxon>Flavobacteriales</taxon>
        <taxon>Flavobacteriaceae</taxon>
        <taxon>Flaviramulus</taxon>
    </lineage>
</organism>
<evidence type="ECO:0000256" key="1">
    <source>
        <dbReference type="ARBA" id="ARBA00004141"/>
    </source>
</evidence>
<evidence type="ECO:0000313" key="7">
    <source>
        <dbReference type="EMBL" id="MCF7559606.1"/>
    </source>
</evidence>
<evidence type="ECO:0000259" key="6">
    <source>
        <dbReference type="Pfam" id="PF04932"/>
    </source>
</evidence>
<comment type="caution">
    <text evidence="7">The sequence shown here is derived from an EMBL/GenBank/DDBJ whole genome shotgun (WGS) entry which is preliminary data.</text>
</comment>
<feature type="transmembrane region" description="Helical" evidence="5">
    <location>
        <begin position="54"/>
        <end position="71"/>
    </location>
</feature>
<name>A0ABS9IFQ7_9FLAO</name>
<feature type="transmembrane region" description="Helical" evidence="5">
    <location>
        <begin position="191"/>
        <end position="224"/>
    </location>
</feature>
<protein>
    <submittedName>
        <fullName evidence="7">O-antigen ligase family protein</fullName>
    </submittedName>
</protein>
<evidence type="ECO:0000256" key="2">
    <source>
        <dbReference type="ARBA" id="ARBA00022692"/>
    </source>
</evidence>
<dbReference type="RefSeq" id="WP_237230637.1">
    <property type="nucleotide sequence ID" value="NZ_JAKKDV010000001.1"/>
</dbReference>
<feature type="transmembrane region" description="Helical" evidence="5">
    <location>
        <begin position="111"/>
        <end position="131"/>
    </location>
</feature>
<keyword evidence="2 5" id="KW-0812">Transmembrane</keyword>
<accession>A0ABS9IFQ7</accession>
<feature type="transmembrane region" description="Helical" evidence="5">
    <location>
        <begin position="361"/>
        <end position="388"/>
    </location>
</feature>
<keyword evidence="4 5" id="KW-0472">Membrane</keyword>
<keyword evidence="8" id="KW-1185">Reference proteome</keyword>
<proteinExistence type="predicted"/>
<evidence type="ECO:0000256" key="4">
    <source>
        <dbReference type="ARBA" id="ARBA00023136"/>
    </source>
</evidence>
<evidence type="ECO:0000256" key="5">
    <source>
        <dbReference type="SAM" id="Phobius"/>
    </source>
</evidence>
<dbReference type="PANTHER" id="PTHR37422:SF17">
    <property type="entry name" value="O-ANTIGEN LIGASE"/>
    <property type="match status" value="1"/>
</dbReference>
<feature type="transmembrane region" description="Helical" evidence="5">
    <location>
        <begin position="77"/>
        <end position="99"/>
    </location>
</feature>
<dbReference type="InterPro" id="IPR007016">
    <property type="entry name" value="O-antigen_ligase-rel_domated"/>
</dbReference>
<sequence length="408" mass="47526">MCKDLIKEKHIVLSVLIFALFPIIPNTIKGFPIILLFVVTLFSNIKKEINWKWLLINSSLFFAYLISLIYTENIKVALVKLETGLSILIIPIIFNGFLSQYSFDKKLKIKFFKIFIISSFCFSVLSLLFIVSDSTTSYHLNWYTDKFRSQIEDVPLIGQHPIYASIFLSLSVIFFLDLVNKKSILGKHNYLFVLFTLTNVFLLIILVSKGVIISLLLVCLVYTLKTMKNFRLTILIIFISIFFLTFNRRFNEALTVETHTRINENFSTSIRIGIYKCVFKLIKNEPIFGYGIGDSQHVLNLCYANESNILLKNRFNSHNQYLDIILKTGVFGFMFFIYFLYSNFKKAFKNQSEVLSYILFFYVIILLTENILVRQSGVILFFFLVIFLNHSSKILEVDKYDNSKPEPI</sequence>
<dbReference type="Pfam" id="PF04932">
    <property type="entry name" value="Wzy_C"/>
    <property type="match status" value="1"/>
</dbReference>
<comment type="subcellular location">
    <subcellularLocation>
        <location evidence="1">Membrane</location>
        <topology evidence="1">Multi-pass membrane protein</topology>
    </subcellularLocation>
</comment>
<feature type="transmembrane region" description="Helical" evidence="5">
    <location>
        <begin position="321"/>
        <end position="341"/>
    </location>
</feature>
<dbReference type="InterPro" id="IPR051533">
    <property type="entry name" value="WaaL-like"/>
</dbReference>
<feature type="transmembrane region" description="Helical" evidence="5">
    <location>
        <begin position="162"/>
        <end position="179"/>
    </location>
</feature>
<dbReference type="GO" id="GO:0016874">
    <property type="term" value="F:ligase activity"/>
    <property type="evidence" value="ECO:0007669"/>
    <property type="project" value="UniProtKB-KW"/>
</dbReference>
<keyword evidence="3 5" id="KW-1133">Transmembrane helix</keyword>
<keyword evidence="7" id="KW-0436">Ligase</keyword>
<dbReference type="Proteomes" id="UP001200022">
    <property type="component" value="Unassembled WGS sequence"/>
</dbReference>
<evidence type="ECO:0000313" key="8">
    <source>
        <dbReference type="Proteomes" id="UP001200022"/>
    </source>
</evidence>
<feature type="domain" description="O-antigen ligase-related" evidence="6">
    <location>
        <begin position="196"/>
        <end position="337"/>
    </location>
</feature>
<reference evidence="7 8" key="1">
    <citation type="submission" date="2022-01" db="EMBL/GenBank/DDBJ databases">
        <title>Draft genome sequence of Sabulilitoribacter multivorans KCTC 32326.</title>
        <authorList>
            <person name="Oh J.-S."/>
        </authorList>
    </citation>
    <scope>NUCLEOTIDE SEQUENCE [LARGE SCALE GENOMIC DNA]</scope>
    <source>
        <strain evidence="7 8">M-M16</strain>
    </source>
</reference>
<dbReference type="PANTHER" id="PTHR37422">
    <property type="entry name" value="TEICHURONIC ACID BIOSYNTHESIS PROTEIN TUAE"/>
    <property type="match status" value="1"/>
</dbReference>
<feature type="transmembrane region" description="Helical" evidence="5">
    <location>
        <begin position="230"/>
        <end position="246"/>
    </location>
</feature>
<gene>
    <name evidence="7" type="ORF">L3X39_03080</name>
</gene>
<dbReference type="EMBL" id="JAKKDV010000001">
    <property type="protein sequence ID" value="MCF7559606.1"/>
    <property type="molecule type" value="Genomic_DNA"/>
</dbReference>
<feature type="transmembrane region" description="Helical" evidence="5">
    <location>
        <begin position="12"/>
        <end position="42"/>
    </location>
</feature>
<evidence type="ECO:0000256" key="3">
    <source>
        <dbReference type="ARBA" id="ARBA00022989"/>
    </source>
</evidence>